<proteinExistence type="predicted"/>
<dbReference type="GO" id="GO:0043410">
    <property type="term" value="P:positive regulation of MAPK cascade"/>
    <property type="evidence" value="ECO:0007669"/>
    <property type="project" value="TreeGrafter"/>
</dbReference>
<reference evidence="2" key="1">
    <citation type="thesis" date="2020" institute="ProQuest LLC" country="789 East Eisenhower Parkway, Ann Arbor, MI, USA">
        <title>Comparative Genomics and Chromosome Evolution.</title>
        <authorList>
            <person name="Mudd A.B."/>
        </authorList>
    </citation>
    <scope>NUCLEOTIDE SEQUENCE</scope>
    <source>
        <strain evidence="2">1538</strain>
        <tissue evidence="2">Blood</tissue>
    </source>
</reference>
<dbReference type="Gene3D" id="2.30.29.30">
    <property type="entry name" value="Pleckstrin-homology domain (PH domain)/Phosphotyrosine-binding domain (PTB)"/>
    <property type="match status" value="2"/>
</dbReference>
<dbReference type="Pfam" id="PF02174">
    <property type="entry name" value="IRS"/>
    <property type="match status" value="1"/>
</dbReference>
<evidence type="ECO:0000313" key="3">
    <source>
        <dbReference type="Proteomes" id="UP001181693"/>
    </source>
</evidence>
<gene>
    <name evidence="2" type="ORF">GDO54_006203</name>
</gene>
<dbReference type="SUPFAM" id="SSF50729">
    <property type="entry name" value="PH domain-like"/>
    <property type="match status" value="1"/>
</dbReference>
<evidence type="ECO:0000313" key="2">
    <source>
        <dbReference type="EMBL" id="DBA30190.1"/>
    </source>
</evidence>
<dbReference type="PROSITE" id="PS51064">
    <property type="entry name" value="IRS_PTB"/>
    <property type="match status" value="1"/>
</dbReference>
<accession>A0AAV3AQQ3</accession>
<feature type="domain" description="IRS-type PTB" evidence="1">
    <location>
        <begin position="113"/>
        <end position="217"/>
    </location>
</feature>
<keyword evidence="3" id="KW-1185">Reference proteome</keyword>
<protein>
    <recommendedName>
        <fullName evidence="1">IRS-type PTB domain-containing protein</fullName>
    </recommendedName>
</protein>
<dbReference type="AlphaFoldDB" id="A0AAV3AQQ3"/>
<sequence>MARLELYEGSQPPEIGRKQECWKLLQLSDFVSLSERANESGPKDTRVFSIETAQRVYLIASEASEQPNWVRSLCSLAFPQERRNLERLSSQPLPSEGLKLQENSLYSTSQEAPPGQFMVRVRQTEASSRCGLSGVYTLVAESKCLLLRDRQTGSMIYSWPYPYLRRFGRDKTMFSFEAGRRCTSGEGNFEFETCFGTQIFQAIECAIKTEHQNEAPSPTGYEQHHEEALHVPRQPRSTSLIVTASLHPQGSQNKVTVKPTIPESEYAVPFDKVAQNLLATGFGGMLGPTAPVQTKPRKIQKPEHIYDEPEVPVNPVYDEPEGIRVDAWKIQGTDAHNMGYEYPYLSGWDDYAVPRRGVKKQESKDLDNEDEWGIKARGEREYDNITLRGVLDS</sequence>
<dbReference type="SMART" id="SM01244">
    <property type="entry name" value="IRS"/>
    <property type="match status" value="1"/>
</dbReference>
<dbReference type="EMBL" id="DYDO01000002">
    <property type="protein sequence ID" value="DBA30190.1"/>
    <property type="molecule type" value="Genomic_DNA"/>
</dbReference>
<dbReference type="InterPro" id="IPR002404">
    <property type="entry name" value="IRS_PTB"/>
</dbReference>
<name>A0AAV3AQQ3_PYXAD</name>
<dbReference type="InterPro" id="IPR050996">
    <property type="entry name" value="Docking_Protein_DOK"/>
</dbReference>
<organism evidence="2 3">
    <name type="scientific">Pyxicephalus adspersus</name>
    <name type="common">African bullfrog</name>
    <dbReference type="NCBI Taxonomy" id="30357"/>
    <lineage>
        <taxon>Eukaryota</taxon>
        <taxon>Metazoa</taxon>
        <taxon>Chordata</taxon>
        <taxon>Craniata</taxon>
        <taxon>Vertebrata</taxon>
        <taxon>Euteleostomi</taxon>
        <taxon>Amphibia</taxon>
        <taxon>Batrachia</taxon>
        <taxon>Anura</taxon>
        <taxon>Neobatrachia</taxon>
        <taxon>Ranoidea</taxon>
        <taxon>Pyxicephalidae</taxon>
        <taxon>Pyxicephalinae</taxon>
        <taxon>Pyxicephalus</taxon>
    </lineage>
</organism>
<dbReference type="SMART" id="SM00310">
    <property type="entry name" value="PTBI"/>
    <property type="match status" value="1"/>
</dbReference>
<evidence type="ECO:0000259" key="1">
    <source>
        <dbReference type="PROSITE" id="PS51064"/>
    </source>
</evidence>
<dbReference type="GO" id="GO:0007265">
    <property type="term" value="P:Ras protein signal transduction"/>
    <property type="evidence" value="ECO:0007669"/>
    <property type="project" value="TreeGrafter"/>
</dbReference>
<dbReference type="Proteomes" id="UP001181693">
    <property type="component" value="Unassembled WGS sequence"/>
</dbReference>
<dbReference type="GO" id="GO:0005737">
    <property type="term" value="C:cytoplasm"/>
    <property type="evidence" value="ECO:0007669"/>
    <property type="project" value="TreeGrafter"/>
</dbReference>
<dbReference type="GO" id="GO:0007169">
    <property type="term" value="P:cell surface receptor protein tyrosine kinase signaling pathway"/>
    <property type="evidence" value="ECO:0007669"/>
    <property type="project" value="TreeGrafter"/>
</dbReference>
<dbReference type="InterPro" id="IPR011993">
    <property type="entry name" value="PH-like_dom_sf"/>
</dbReference>
<dbReference type="PANTHER" id="PTHR21258">
    <property type="entry name" value="DOCKING PROTEIN RELATED"/>
    <property type="match status" value="1"/>
</dbReference>
<dbReference type="PANTHER" id="PTHR21258:SF14">
    <property type="entry name" value="DOCKING PROTEIN 2"/>
    <property type="match status" value="1"/>
</dbReference>
<comment type="caution">
    <text evidence="2">The sequence shown here is derived from an EMBL/GenBank/DDBJ whole genome shotgun (WGS) entry which is preliminary data.</text>
</comment>